<protein>
    <submittedName>
        <fullName evidence="2">Uncharacterized protein</fullName>
    </submittedName>
</protein>
<comment type="caution">
    <text evidence="2">The sequence shown here is derived from an EMBL/GenBank/DDBJ whole genome shotgun (WGS) entry which is preliminary data.</text>
</comment>
<organism evidence="2 3">
    <name type="scientific">Boletus edulis BED1</name>
    <dbReference type="NCBI Taxonomy" id="1328754"/>
    <lineage>
        <taxon>Eukaryota</taxon>
        <taxon>Fungi</taxon>
        <taxon>Dikarya</taxon>
        <taxon>Basidiomycota</taxon>
        <taxon>Agaricomycotina</taxon>
        <taxon>Agaricomycetes</taxon>
        <taxon>Agaricomycetidae</taxon>
        <taxon>Boletales</taxon>
        <taxon>Boletineae</taxon>
        <taxon>Boletaceae</taxon>
        <taxon>Boletoideae</taxon>
        <taxon>Boletus</taxon>
    </lineage>
</organism>
<evidence type="ECO:0000256" key="1">
    <source>
        <dbReference type="SAM" id="MobiDB-lite"/>
    </source>
</evidence>
<feature type="region of interest" description="Disordered" evidence="1">
    <location>
        <begin position="353"/>
        <end position="395"/>
    </location>
</feature>
<reference evidence="2" key="2">
    <citation type="journal article" date="2020" name="Nat. Commun.">
        <title>Large-scale genome sequencing of mycorrhizal fungi provides insights into the early evolution of symbiotic traits.</title>
        <authorList>
            <person name="Miyauchi S."/>
            <person name="Kiss E."/>
            <person name="Kuo A."/>
            <person name="Drula E."/>
            <person name="Kohler A."/>
            <person name="Sanchez-Garcia M."/>
            <person name="Morin E."/>
            <person name="Andreopoulos B."/>
            <person name="Barry K.W."/>
            <person name="Bonito G."/>
            <person name="Buee M."/>
            <person name="Carver A."/>
            <person name="Chen C."/>
            <person name="Cichocki N."/>
            <person name="Clum A."/>
            <person name="Culley D."/>
            <person name="Crous P.W."/>
            <person name="Fauchery L."/>
            <person name="Girlanda M."/>
            <person name="Hayes R.D."/>
            <person name="Keri Z."/>
            <person name="LaButti K."/>
            <person name="Lipzen A."/>
            <person name="Lombard V."/>
            <person name="Magnuson J."/>
            <person name="Maillard F."/>
            <person name="Murat C."/>
            <person name="Nolan M."/>
            <person name="Ohm R.A."/>
            <person name="Pangilinan J."/>
            <person name="Pereira M.F."/>
            <person name="Perotto S."/>
            <person name="Peter M."/>
            <person name="Pfister S."/>
            <person name="Riley R."/>
            <person name="Sitrit Y."/>
            <person name="Stielow J.B."/>
            <person name="Szollosi G."/>
            <person name="Zifcakova L."/>
            <person name="Stursova M."/>
            <person name="Spatafora J.W."/>
            <person name="Tedersoo L."/>
            <person name="Vaario L.M."/>
            <person name="Yamada A."/>
            <person name="Yan M."/>
            <person name="Wang P."/>
            <person name="Xu J."/>
            <person name="Bruns T."/>
            <person name="Baldrian P."/>
            <person name="Vilgalys R."/>
            <person name="Dunand C."/>
            <person name="Henrissat B."/>
            <person name="Grigoriev I.V."/>
            <person name="Hibbett D."/>
            <person name="Nagy L.G."/>
            <person name="Martin F.M."/>
        </authorList>
    </citation>
    <scope>NUCLEOTIDE SEQUENCE</scope>
    <source>
        <strain evidence="2">BED1</strain>
    </source>
</reference>
<feature type="region of interest" description="Disordered" evidence="1">
    <location>
        <begin position="209"/>
        <end position="234"/>
    </location>
</feature>
<dbReference type="Proteomes" id="UP001194468">
    <property type="component" value="Unassembled WGS sequence"/>
</dbReference>
<reference evidence="2" key="1">
    <citation type="submission" date="2019-10" db="EMBL/GenBank/DDBJ databases">
        <authorList>
            <consortium name="DOE Joint Genome Institute"/>
            <person name="Kuo A."/>
            <person name="Miyauchi S."/>
            <person name="Kiss E."/>
            <person name="Drula E."/>
            <person name="Kohler A."/>
            <person name="Sanchez-Garcia M."/>
            <person name="Andreopoulos B."/>
            <person name="Barry K.W."/>
            <person name="Bonito G."/>
            <person name="Buee M."/>
            <person name="Carver A."/>
            <person name="Chen C."/>
            <person name="Cichocki N."/>
            <person name="Clum A."/>
            <person name="Culley D."/>
            <person name="Crous P.W."/>
            <person name="Fauchery L."/>
            <person name="Girlanda M."/>
            <person name="Hayes R."/>
            <person name="Keri Z."/>
            <person name="LaButti K."/>
            <person name="Lipzen A."/>
            <person name="Lombard V."/>
            <person name="Magnuson J."/>
            <person name="Maillard F."/>
            <person name="Morin E."/>
            <person name="Murat C."/>
            <person name="Nolan M."/>
            <person name="Ohm R."/>
            <person name="Pangilinan J."/>
            <person name="Pereira M."/>
            <person name="Perotto S."/>
            <person name="Peter M."/>
            <person name="Riley R."/>
            <person name="Sitrit Y."/>
            <person name="Stielow B."/>
            <person name="Szollosi G."/>
            <person name="Zifcakova L."/>
            <person name="Stursova M."/>
            <person name="Spatafora J.W."/>
            <person name="Tedersoo L."/>
            <person name="Vaario L.-M."/>
            <person name="Yamada A."/>
            <person name="Yan M."/>
            <person name="Wang P."/>
            <person name="Xu J."/>
            <person name="Bruns T."/>
            <person name="Baldrian P."/>
            <person name="Vilgalys R."/>
            <person name="Henrissat B."/>
            <person name="Grigoriev I.V."/>
            <person name="Hibbett D."/>
            <person name="Nagy L.G."/>
            <person name="Martin F.M."/>
        </authorList>
    </citation>
    <scope>NUCLEOTIDE SEQUENCE</scope>
    <source>
        <strain evidence="2">BED1</strain>
    </source>
</reference>
<accession>A0AAD4BSN5</accession>
<feature type="compositionally biased region" description="Basic residues" evidence="1">
    <location>
        <begin position="372"/>
        <end position="386"/>
    </location>
</feature>
<evidence type="ECO:0000313" key="3">
    <source>
        <dbReference type="Proteomes" id="UP001194468"/>
    </source>
</evidence>
<name>A0AAD4BSN5_BOLED</name>
<sequence>MIPKTDMWSSSYRRVGYVSDSDSDSDIDANAVAKPETNDTLLIREMDLAARHETVEYRPNPWKIARINAASRPPPPNTVPVRTPAPARSSPRPQPKPIVEAFKKQVERGTRGDLPVVRDGRPHLRDDPHTFATNFDAKPRQGGDNPQNRDLAQGCSRPQLLAAHKPQSGSTTCEVEALKPRKSTHISTIAGQFNAPRPFTPSRIKLGARSSLAPPIGDRTTPYHSSPGPRSYAHVSAHTMRPSLPPPGPALVVGMNSRPTKTNNALSSACPLPDNTGHRTPPKWLSVALDQGPLVPPLLPEPRHDATDPPRTRTPEPKHKRLASPEPFTPPRKTPRVLAPRLLTAPASGRCPTAYAFGQDDDPDGDWSTLGRTRRKRGAPTKRAKPKPSGMKQSGHFRLPLLGLAAPAPTRATEVRRVITYLPPPMASKKLVDDIDSGPRSSKSVDHLSQGDEAIIRAKADPLTRCVAAEARAEIEEEEEEIEEILVMDSDMTLVNEDEDDVAQINIDDVCKRYPTTQACMKAARRVRKVFGCIVEYNYEDSSEEWSPQE</sequence>
<dbReference type="AlphaFoldDB" id="A0AAD4BSN5"/>
<feature type="region of interest" description="Disordered" evidence="1">
    <location>
        <begin position="67"/>
        <end position="152"/>
    </location>
</feature>
<dbReference type="EMBL" id="WHUW01000015">
    <property type="protein sequence ID" value="KAF8438878.1"/>
    <property type="molecule type" value="Genomic_DNA"/>
</dbReference>
<gene>
    <name evidence="2" type="ORF">L210DRAFT_972028</name>
</gene>
<keyword evidence="3" id="KW-1185">Reference proteome</keyword>
<feature type="compositionally biased region" description="Basic and acidic residues" evidence="1">
    <location>
        <begin position="301"/>
        <end position="317"/>
    </location>
</feature>
<evidence type="ECO:0000313" key="2">
    <source>
        <dbReference type="EMBL" id="KAF8438878.1"/>
    </source>
</evidence>
<feature type="compositionally biased region" description="Low complexity" evidence="1">
    <location>
        <begin position="79"/>
        <end position="91"/>
    </location>
</feature>
<feature type="region of interest" description="Disordered" evidence="1">
    <location>
        <begin position="261"/>
        <end position="335"/>
    </location>
</feature>
<feature type="compositionally biased region" description="Basic and acidic residues" evidence="1">
    <location>
        <begin position="101"/>
        <end position="129"/>
    </location>
</feature>
<proteinExistence type="predicted"/>